<dbReference type="EMBL" id="VRMN01000004">
    <property type="protein sequence ID" value="KAA8495181.1"/>
    <property type="molecule type" value="Genomic_DNA"/>
</dbReference>
<keyword evidence="3" id="KW-1185">Reference proteome</keyword>
<comment type="caution">
    <text evidence="2">The sequence shown here is derived from an EMBL/GenBank/DDBJ whole genome shotgun (WGS) entry which is preliminary data.</text>
</comment>
<evidence type="ECO:0000256" key="1">
    <source>
        <dbReference type="SAM" id="MobiDB-lite"/>
    </source>
</evidence>
<dbReference type="Proteomes" id="UP000324585">
    <property type="component" value="Unassembled WGS sequence"/>
</dbReference>
<gene>
    <name evidence="2" type="ORF">FVE85_3422</name>
</gene>
<dbReference type="InterPro" id="IPR011990">
    <property type="entry name" value="TPR-like_helical_dom_sf"/>
</dbReference>
<dbReference type="AlphaFoldDB" id="A0A5J4YUJ4"/>
<protein>
    <recommendedName>
        <fullName evidence="4">Pentatricopeptide repeat-containing protein</fullName>
    </recommendedName>
</protein>
<accession>A0A5J4YUJ4</accession>
<name>A0A5J4YUJ4_PORPP</name>
<evidence type="ECO:0000313" key="2">
    <source>
        <dbReference type="EMBL" id="KAA8495181.1"/>
    </source>
</evidence>
<dbReference type="OrthoDB" id="185373at2759"/>
<reference evidence="3" key="1">
    <citation type="journal article" date="2019" name="Nat. Commun.">
        <title>Expansion of phycobilisome linker gene families in mesophilic red algae.</title>
        <authorList>
            <person name="Lee J."/>
            <person name="Kim D."/>
            <person name="Bhattacharya D."/>
            <person name="Yoon H.S."/>
        </authorList>
    </citation>
    <scope>NUCLEOTIDE SEQUENCE [LARGE SCALE GENOMIC DNA]</scope>
    <source>
        <strain evidence="3">CCMP 1328</strain>
    </source>
</reference>
<evidence type="ECO:0000313" key="3">
    <source>
        <dbReference type="Proteomes" id="UP000324585"/>
    </source>
</evidence>
<sequence length="772" mass="86452">MRWPDWHAGGHVQVRPCQLLVRMFSVVQSRPPGIPLTGNLVAHSAGAAGTKTAVLQVRHASLDGKSETHQLDAIHDNTGNSTLISAMEDGSTEKRRKDVYPTPSQFLRRRKPRWPRRGRPETEALNETLKAALKGPELVGGPEYVVDLLDSSGAPFNVTTLDSSLALSRRLSHLTPRGKLAFAVRMLRYSRLFSVRLNSRVMMHFLALAKPLRKVNVILVVKHMIQKQPPNPEPHPFPPPLRERRLRRLDKAAYCGLISHWALCGRRDLKDNEVTELTSAHRTSLGSVFEQVAGYLLYQKQKDAADDLWKSISWSVLERGQTVASGLLRGGAMVCNATNDPSEAEQIMRKYVELGIIPDARTLHLLTSACIHGANFERARKLMRWIIRSRYELEQRQLHQYVNASSMANAQKYPLHELLLPLADILVDAPVLCADDAERQRVLRAYFRALHEGVSDGRLGRRTQHVLECAYRVYNRWNVHDVEVASHVVSLAALAGQLDIALRVARVTHRQVRASHAMMTSHSRLLAFAYDLLFESGVRQDREPALLALIFDHDSTEPLHSHEIAYLVRRFLHVCDKLGRVDLCIDVYNTFSHRYAQDILLVFSTYMSVLGKAGRWSDAIALFQTFQKADNNGAVTLDALAYSALGTVILEGLVGDSSTNDTHDSSAHKKRPSLEIVTDLVGMMERFLKEEKENPIGPDKHGAAEEKSSFEAVLPASQDNQDGAPKGLVKPAEQAGSRAERLHMQTLASARREIERKAARIRAYLASTESEM</sequence>
<feature type="region of interest" description="Disordered" evidence="1">
    <location>
        <begin position="717"/>
        <end position="738"/>
    </location>
</feature>
<evidence type="ECO:0008006" key="4">
    <source>
        <dbReference type="Google" id="ProtNLM"/>
    </source>
</evidence>
<proteinExistence type="predicted"/>
<dbReference type="Gene3D" id="1.25.40.10">
    <property type="entry name" value="Tetratricopeptide repeat domain"/>
    <property type="match status" value="1"/>
</dbReference>
<organism evidence="2 3">
    <name type="scientific">Porphyridium purpureum</name>
    <name type="common">Red alga</name>
    <name type="synonym">Porphyridium cruentum</name>
    <dbReference type="NCBI Taxonomy" id="35688"/>
    <lineage>
        <taxon>Eukaryota</taxon>
        <taxon>Rhodophyta</taxon>
        <taxon>Bangiophyceae</taxon>
        <taxon>Porphyridiales</taxon>
        <taxon>Porphyridiaceae</taxon>
        <taxon>Porphyridium</taxon>
    </lineage>
</organism>